<protein>
    <recommendedName>
        <fullName evidence="9">Glycosyltransferase RgtA/B/C/D-like domain-containing protein</fullName>
    </recommendedName>
</protein>
<feature type="transmembrane region" description="Helical" evidence="8">
    <location>
        <begin position="23"/>
        <end position="41"/>
    </location>
</feature>
<organism evidence="10 11">
    <name type="scientific">Abyssobacteria bacterium (strain SURF_5)</name>
    <dbReference type="NCBI Taxonomy" id="2093360"/>
    <lineage>
        <taxon>Bacteria</taxon>
        <taxon>Pseudomonadati</taxon>
        <taxon>Candidatus Hydrogenedentota</taxon>
        <taxon>Candidatus Abyssobacteria</taxon>
    </lineage>
</organism>
<feature type="transmembrane region" description="Helical" evidence="8">
    <location>
        <begin position="216"/>
        <end position="235"/>
    </location>
</feature>
<dbReference type="PANTHER" id="PTHR33908:SF11">
    <property type="entry name" value="MEMBRANE PROTEIN"/>
    <property type="match status" value="1"/>
</dbReference>
<evidence type="ECO:0000256" key="8">
    <source>
        <dbReference type="SAM" id="Phobius"/>
    </source>
</evidence>
<keyword evidence="3" id="KW-0328">Glycosyltransferase</keyword>
<evidence type="ECO:0000256" key="3">
    <source>
        <dbReference type="ARBA" id="ARBA00022676"/>
    </source>
</evidence>
<dbReference type="InterPro" id="IPR038731">
    <property type="entry name" value="RgtA/B/C-like"/>
</dbReference>
<evidence type="ECO:0000313" key="11">
    <source>
        <dbReference type="Proteomes" id="UP000265882"/>
    </source>
</evidence>
<feature type="transmembrane region" description="Helical" evidence="8">
    <location>
        <begin position="141"/>
        <end position="162"/>
    </location>
</feature>
<reference evidence="10 11" key="1">
    <citation type="journal article" date="2017" name="ISME J.">
        <title>Energy and carbon metabolisms in a deep terrestrial subsurface fluid microbial community.</title>
        <authorList>
            <person name="Momper L."/>
            <person name="Jungbluth S.P."/>
            <person name="Lee M.D."/>
            <person name="Amend J.P."/>
        </authorList>
    </citation>
    <scope>NUCLEOTIDE SEQUENCE [LARGE SCALE GENOMIC DNA]</scope>
    <source>
        <strain evidence="10">SURF_5</strain>
    </source>
</reference>
<dbReference type="GO" id="GO:0009103">
    <property type="term" value="P:lipopolysaccharide biosynthetic process"/>
    <property type="evidence" value="ECO:0007669"/>
    <property type="project" value="UniProtKB-ARBA"/>
</dbReference>
<evidence type="ECO:0000256" key="6">
    <source>
        <dbReference type="ARBA" id="ARBA00022989"/>
    </source>
</evidence>
<comment type="caution">
    <text evidence="10">The sequence shown here is derived from an EMBL/GenBank/DDBJ whole genome shotgun (WGS) entry which is preliminary data.</text>
</comment>
<feature type="domain" description="Glycosyltransferase RgtA/B/C/D-like" evidence="9">
    <location>
        <begin position="84"/>
        <end position="234"/>
    </location>
</feature>
<keyword evidence="4" id="KW-0808">Transferase</keyword>
<sequence>MVMKATEPEVPSWANMRFKHNPAALPAALVVGSLLIGFFFMRPNMGEPDSYREALSALKYLDESTYSSYWDHPLTMYFFVVGTRVARAISAEQATVLNTLAVLFGAASIWPFFQLVAWLVNRKAALFASIALIISPTFLEFSAYLSHEIIGFAFALWAVYFFQRVLDHGGRAAAILFGCFFAATWCARPSGVFFISMPLLILFLFHVRGTGAWRPLARLSIFAAGGAVVCLAAVYRPALVQHLASYSSDFLFTYYELGRYYKSSFFIALSALTPALLALGVLGLAVLLFRRKYLLVFLAGSWIASAYVFYSGMYSMNRYFLVLLPPALLLVFSAGDELDEVLPAKWKSVHPAKAAALLIVAVAALGPNLSELLYARHNDDDKQAATEVGRAVGRNLLFTTAAEPMILYYNRENPPETVYLVTEYSPGKVVMKVDMLRLAQQRLREGRPVFLTQEIIPHFRFVQVDAQCEPVFEYRFRKLNRNIRALRLFRLTELRIASDRLSGSG</sequence>
<gene>
    <name evidence="10" type="ORF">C4520_21380</name>
</gene>
<dbReference type="PANTHER" id="PTHR33908">
    <property type="entry name" value="MANNOSYLTRANSFERASE YKCB-RELATED"/>
    <property type="match status" value="1"/>
</dbReference>
<dbReference type="Proteomes" id="UP000265882">
    <property type="component" value="Unassembled WGS sequence"/>
</dbReference>
<dbReference type="GO" id="GO:0005886">
    <property type="term" value="C:plasma membrane"/>
    <property type="evidence" value="ECO:0007669"/>
    <property type="project" value="UniProtKB-SubCell"/>
</dbReference>
<keyword evidence="7 8" id="KW-0472">Membrane</keyword>
<keyword evidence="5 8" id="KW-0812">Transmembrane</keyword>
<keyword evidence="6 8" id="KW-1133">Transmembrane helix</keyword>
<evidence type="ECO:0000256" key="5">
    <source>
        <dbReference type="ARBA" id="ARBA00022692"/>
    </source>
</evidence>
<evidence type="ECO:0000256" key="4">
    <source>
        <dbReference type="ARBA" id="ARBA00022679"/>
    </source>
</evidence>
<feature type="transmembrane region" description="Helical" evidence="8">
    <location>
        <begin position="174"/>
        <end position="204"/>
    </location>
</feature>
<evidence type="ECO:0000259" key="9">
    <source>
        <dbReference type="Pfam" id="PF13231"/>
    </source>
</evidence>
<dbReference type="GO" id="GO:0016763">
    <property type="term" value="F:pentosyltransferase activity"/>
    <property type="evidence" value="ECO:0007669"/>
    <property type="project" value="TreeGrafter"/>
</dbReference>
<feature type="transmembrane region" description="Helical" evidence="8">
    <location>
        <begin position="96"/>
        <end position="121"/>
    </location>
</feature>
<dbReference type="EMBL" id="QZKU01000143">
    <property type="protein sequence ID" value="RJP14560.1"/>
    <property type="molecule type" value="Genomic_DNA"/>
</dbReference>
<dbReference type="InterPro" id="IPR050297">
    <property type="entry name" value="LipidA_mod_glycosyltrf_83"/>
</dbReference>
<dbReference type="Pfam" id="PF13231">
    <property type="entry name" value="PMT_2"/>
    <property type="match status" value="1"/>
</dbReference>
<evidence type="ECO:0000256" key="1">
    <source>
        <dbReference type="ARBA" id="ARBA00004651"/>
    </source>
</evidence>
<evidence type="ECO:0000256" key="2">
    <source>
        <dbReference type="ARBA" id="ARBA00022475"/>
    </source>
</evidence>
<dbReference type="AlphaFoldDB" id="A0A3A4NCU8"/>
<comment type="subcellular location">
    <subcellularLocation>
        <location evidence="1">Cell membrane</location>
        <topology evidence="1">Multi-pass membrane protein</topology>
    </subcellularLocation>
</comment>
<feature type="transmembrane region" description="Helical" evidence="8">
    <location>
        <begin position="293"/>
        <end position="310"/>
    </location>
</feature>
<accession>A0A3A4NCU8</accession>
<keyword evidence="2" id="KW-1003">Cell membrane</keyword>
<feature type="transmembrane region" description="Helical" evidence="8">
    <location>
        <begin position="265"/>
        <end position="287"/>
    </location>
</feature>
<proteinExistence type="predicted"/>
<name>A0A3A4NCU8_ABYX5</name>
<evidence type="ECO:0000256" key="7">
    <source>
        <dbReference type="ARBA" id="ARBA00023136"/>
    </source>
</evidence>
<evidence type="ECO:0000313" key="10">
    <source>
        <dbReference type="EMBL" id="RJP14560.1"/>
    </source>
</evidence>